<dbReference type="GO" id="GO:0046655">
    <property type="term" value="P:folic acid metabolic process"/>
    <property type="evidence" value="ECO:0007669"/>
    <property type="project" value="TreeGrafter"/>
</dbReference>
<evidence type="ECO:0000256" key="2">
    <source>
        <dbReference type="ARBA" id="ARBA00009539"/>
    </source>
</evidence>
<dbReference type="PRINTS" id="PR00070">
    <property type="entry name" value="DHFR"/>
</dbReference>
<dbReference type="UniPathway" id="UPA00077">
    <property type="reaction ID" value="UER00158"/>
</dbReference>
<dbReference type="PROSITE" id="PS51330">
    <property type="entry name" value="DHFR_2"/>
    <property type="match status" value="1"/>
</dbReference>
<name>B9Z6Q0_9NEIS</name>
<keyword evidence="4 8" id="KW-0554">One-carbon metabolism</keyword>
<dbReference type="GO" id="GO:0006730">
    <property type="term" value="P:one-carbon metabolic process"/>
    <property type="evidence" value="ECO:0007669"/>
    <property type="project" value="UniProtKB-KW"/>
</dbReference>
<sequence>MTTPCITLVAAMAANRVIGIDNRLPWHLPEDLKHFKAVTLGKPVIMGRKTYDSIGRPLPGRRNIVVTRQHDWSAAGVEVAHSLEAALALVAEAESACIIGGADLYRQALPLAHRLELTEIAGNYQGDAHFPDFGSGGWQEVQRESHRSEQGLDYAFVSYLRG</sequence>
<dbReference type="GO" id="GO:0005829">
    <property type="term" value="C:cytosol"/>
    <property type="evidence" value="ECO:0007669"/>
    <property type="project" value="TreeGrafter"/>
</dbReference>
<dbReference type="GO" id="GO:0004146">
    <property type="term" value="F:dihydrofolate reductase activity"/>
    <property type="evidence" value="ECO:0007669"/>
    <property type="project" value="UniProtKB-EC"/>
</dbReference>
<reference evidence="11 12" key="1">
    <citation type="submission" date="2009-02" db="EMBL/GenBank/DDBJ databases">
        <title>Sequencing of the draft genome and assembly of Lutiella nitroferrum 2002.</title>
        <authorList>
            <consortium name="US DOE Joint Genome Institute (JGI-PGF)"/>
            <person name="Lucas S."/>
            <person name="Copeland A."/>
            <person name="Lapidus A."/>
            <person name="Glavina del Rio T."/>
            <person name="Tice H."/>
            <person name="Bruce D."/>
            <person name="Goodwin L."/>
            <person name="Pitluck S."/>
            <person name="Larimer F."/>
            <person name="Land M.L."/>
            <person name="Hauser L."/>
            <person name="Coates J.D."/>
        </authorList>
    </citation>
    <scope>NUCLEOTIDE SEQUENCE [LARGE SCALE GENOMIC DNA]</scope>
    <source>
        <strain evidence="11 12">2002</strain>
    </source>
</reference>
<evidence type="ECO:0000256" key="5">
    <source>
        <dbReference type="ARBA" id="ARBA00022857"/>
    </source>
</evidence>
<dbReference type="GO" id="GO:0046654">
    <property type="term" value="P:tetrahydrofolate biosynthetic process"/>
    <property type="evidence" value="ECO:0007669"/>
    <property type="project" value="UniProtKB-UniPathway"/>
</dbReference>
<dbReference type="Proteomes" id="UP000003165">
    <property type="component" value="Unassembled WGS sequence"/>
</dbReference>
<comment type="caution">
    <text evidence="11">The sequence shown here is derived from an EMBL/GenBank/DDBJ whole genome shotgun (WGS) entry which is preliminary data.</text>
</comment>
<accession>B9Z6Q0</accession>
<dbReference type="PANTHER" id="PTHR48069:SF3">
    <property type="entry name" value="DIHYDROFOLATE REDUCTASE"/>
    <property type="match status" value="1"/>
</dbReference>
<evidence type="ECO:0000256" key="9">
    <source>
        <dbReference type="RuleBase" id="RU004474"/>
    </source>
</evidence>
<organism evidence="11 12">
    <name type="scientific">Pseudogulbenkiania ferrooxidans 2002</name>
    <dbReference type="NCBI Taxonomy" id="279714"/>
    <lineage>
        <taxon>Bacteria</taxon>
        <taxon>Pseudomonadati</taxon>
        <taxon>Pseudomonadota</taxon>
        <taxon>Betaproteobacteria</taxon>
        <taxon>Neisseriales</taxon>
        <taxon>Chromobacteriaceae</taxon>
        <taxon>Pseudogulbenkiania</taxon>
    </lineage>
</organism>
<dbReference type="Gene3D" id="3.40.430.10">
    <property type="entry name" value="Dihydrofolate Reductase, subunit A"/>
    <property type="match status" value="1"/>
</dbReference>
<feature type="domain" description="DHFR" evidence="10">
    <location>
        <begin position="5"/>
        <end position="161"/>
    </location>
</feature>
<evidence type="ECO:0000313" key="12">
    <source>
        <dbReference type="Proteomes" id="UP000003165"/>
    </source>
</evidence>
<dbReference type="PANTHER" id="PTHR48069">
    <property type="entry name" value="DIHYDROFOLATE REDUCTASE"/>
    <property type="match status" value="1"/>
</dbReference>
<comment type="catalytic activity">
    <reaction evidence="8">
        <text>(6S)-5,6,7,8-tetrahydrofolate + NADP(+) = 7,8-dihydrofolate + NADPH + H(+)</text>
        <dbReference type="Rhea" id="RHEA:15009"/>
        <dbReference type="ChEBI" id="CHEBI:15378"/>
        <dbReference type="ChEBI" id="CHEBI:57451"/>
        <dbReference type="ChEBI" id="CHEBI:57453"/>
        <dbReference type="ChEBI" id="CHEBI:57783"/>
        <dbReference type="ChEBI" id="CHEBI:58349"/>
        <dbReference type="EC" id="1.5.1.3"/>
    </reaction>
</comment>
<evidence type="ECO:0000256" key="6">
    <source>
        <dbReference type="ARBA" id="ARBA00023002"/>
    </source>
</evidence>
<evidence type="ECO:0000259" key="10">
    <source>
        <dbReference type="PROSITE" id="PS51330"/>
    </source>
</evidence>
<keyword evidence="5 8" id="KW-0521">NADP</keyword>
<dbReference type="Pfam" id="PF00186">
    <property type="entry name" value="DHFR_1"/>
    <property type="match status" value="1"/>
</dbReference>
<dbReference type="SUPFAM" id="SSF53597">
    <property type="entry name" value="Dihydrofolate reductase-like"/>
    <property type="match status" value="1"/>
</dbReference>
<protein>
    <recommendedName>
        <fullName evidence="3 8">Dihydrofolate reductase</fullName>
        <ecNumber evidence="3 8">1.5.1.3</ecNumber>
    </recommendedName>
</protein>
<dbReference type="GO" id="GO:0070401">
    <property type="term" value="F:NADP+ binding"/>
    <property type="evidence" value="ECO:0007669"/>
    <property type="project" value="UniProtKB-ARBA"/>
</dbReference>
<proteinExistence type="inferred from homology"/>
<comment type="similarity">
    <text evidence="2 8 9">Belongs to the dihydrofolate reductase family.</text>
</comment>
<dbReference type="eggNOG" id="COG0262">
    <property type="taxonomic scope" value="Bacteria"/>
</dbReference>
<dbReference type="PIRSF" id="PIRSF000194">
    <property type="entry name" value="DHFR"/>
    <property type="match status" value="1"/>
</dbReference>
<keyword evidence="6 8" id="KW-0560">Oxidoreductase</keyword>
<dbReference type="InterPro" id="IPR012259">
    <property type="entry name" value="DHFR"/>
</dbReference>
<evidence type="ECO:0000256" key="4">
    <source>
        <dbReference type="ARBA" id="ARBA00022563"/>
    </source>
</evidence>
<gene>
    <name evidence="11" type="ORF">FuraDRAFT_2947</name>
</gene>
<dbReference type="GO" id="GO:0046452">
    <property type="term" value="P:dihydrofolate metabolic process"/>
    <property type="evidence" value="ECO:0007669"/>
    <property type="project" value="TreeGrafter"/>
</dbReference>
<evidence type="ECO:0000256" key="7">
    <source>
        <dbReference type="ARBA" id="ARBA00025067"/>
    </source>
</evidence>
<dbReference type="EMBL" id="ACIS01000008">
    <property type="protein sequence ID" value="EEG07625.1"/>
    <property type="molecule type" value="Genomic_DNA"/>
</dbReference>
<dbReference type="InterPro" id="IPR017925">
    <property type="entry name" value="DHFR_CS"/>
</dbReference>
<keyword evidence="12" id="KW-1185">Reference proteome</keyword>
<dbReference type="PROSITE" id="PS00075">
    <property type="entry name" value="DHFR_1"/>
    <property type="match status" value="1"/>
</dbReference>
<dbReference type="InterPro" id="IPR024072">
    <property type="entry name" value="DHFR-like_dom_sf"/>
</dbReference>
<comment type="pathway">
    <text evidence="1 8">Cofactor biosynthesis; tetrahydrofolate biosynthesis; 5,6,7,8-tetrahydrofolate from 7,8-dihydrofolate: step 1/1.</text>
</comment>
<dbReference type="CDD" id="cd00209">
    <property type="entry name" value="DHFR"/>
    <property type="match status" value="1"/>
</dbReference>
<dbReference type="InterPro" id="IPR001796">
    <property type="entry name" value="DHFR_dom"/>
</dbReference>
<evidence type="ECO:0000313" key="11">
    <source>
        <dbReference type="EMBL" id="EEG07625.1"/>
    </source>
</evidence>
<dbReference type="AlphaFoldDB" id="B9Z6Q0"/>
<dbReference type="RefSeq" id="WP_008954967.1">
    <property type="nucleotide sequence ID" value="NZ_ACIS01000008.1"/>
</dbReference>
<evidence type="ECO:0000256" key="8">
    <source>
        <dbReference type="PIRNR" id="PIRNR000194"/>
    </source>
</evidence>
<evidence type="ECO:0000256" key="1">
    <source>
        <dbReference type="ARBA" id="ARBA00004903"/>
    </source>
</evidence>
<dbReference type="FunFam" id="3.40.430.10:FF:000001">
    <property type="entry name" value="Dihydrofolate reductase"/>
    <property type="match status" value="1"/>
</dbReference>
<comment type="function">
    <text evidence="7 8">Key enzyme in folate metabolism. Catalyzes an essential reaction for de novo glycine and purine synthesis, and for DNA precursor synthesis.</text>
</comment>
<dbReference type="EC" id="1.5.1.3" evidence="3 8"/>
<evidence type="ECO:0000256" key="3">
    <source>
        <dbReference type="ARBA" id="ARBA00012856"/>
    </source>
</evidence>